<reference evidence="4" key="1">
    <citation type="submission" date="2021-02" db="EMBL/GenBank/DDBJ databases">
        <authorList>
            <person name="Dougan E. K."/>
            <person name="Rhodes N."/>
            <person name="Thang M."/>
            <person name="Chan C."/>
        </authorList>
    </citation>
    <scope>NUCLEOTIDE SEQUENCE</scope>
</reference>
<evidence type="ECO:0000256" key="2">
    <source>
        <dbReference type="SAM" id="SignalP"/>
    </source>
</evidence>
<dbReference type="AlphaFoldDB" id="A0A812IXL3"/>
<feature type="region of interest" description="Disordered" evidence="1">
    <location>
        <begin position="186"/>
        <end position="208"/>
    </location>
</feature>
<evidence type="ECO:0000313" key="4">
    <source>
        <dbReference type="EMBL" id="CAE7190403.1"/>
    </source>
</evidence>
<protein>
    <recommendedName>
        <fullName evidence="3">WAP domain-containing protein</fullName>
    </recommendedName>
</protein>
<dbReference type="EMBL" id="CAJNJA010005440">
    <property type="protein sequence ID" value="CAE7190403.1"/>
    <property type="molecule type" value="Genomic_DNA"/>
</dbReference>
<dbReference type="SMART" id="SM00217">
    <property type="entry name" value="WAP"/>
    <property type="match status" value="1"/>
</dbReference>
<feature type="compositionally biased region" description="Polar residues" evidence="1">
    <location>
        <begin position="258"/>
        <end position="274"/>
    </location>
</feature>
<feature type="signal peptide" evidence="2">
    <location>
        <begin position="1"/>
        <end position="21"/>
    </location>
</feature>
<dbReference type="Gene3D" id="4.10.75.10">
    <property type="entry name" value="Elafin-like"/>
    <property type="match status" value="1"/>
</dbReference>
<proteinExistence type="predicted"/>
<evidence type="ECO:0000259" key="3">
    <source>
        <dbReference type="PROSITE" id="PS51390"/>
    </source>
</evidence>
<comment type="caution">
    <text evidence="4">The sequence shown here is derived from an EMBL/GenBank/DDBJ whole genome shotgun (WGS) entry which is preliminary data.</text>
</comment>
<dbReference type="PROSITE" id="PS51390">
    <property type="entry name" value="WAP"/>
    <property type="match status" value="1"/>
</dbReference>
<feature type="compositionally biased region" description="Polar residues" evidence="1">
    <location>
        <begin position="189"/>
        <end position="201"/>
    </location>
</feature>
<organism evidence="4 5">
    <name type="scientific">Symbiodinium necroappetens</name>
    <dbReference type="NCBI Taxonomy" id="1628268"/>
    <lineage>
        <taxon>Eukaryota</taxon>
        <taxon>Sar</taxon>
        <taxon>Alveolata</taxon>
        <taxon>Dinophyceae</taxon>
        <taxon>Suessiales</taxon>
        <taxon>Symbiodiniaceae</taxon>
        <taxon>Symbiodinium</taxon>
    </lineage>
</organism>
<evidence type="ECO:0000256" key="1">
    <source>
        <dbReference type="SAM" id="MobiDB-lite"/>
    </source>
</evidence>
<dbReference type="OrthoDB" id="430126at2759"/>
<dbReference type="GO" id="GO:0005576">
    <property type="term" value="C:extracellular region"/>
    <property type="evidence" value="ECO:0007669"/>
    <property type="project" value="InterPro"/>
</dbReference>
<feature type="domain" description="WAP" evidence="3">
    <location>
        <begin position="20"/>
        <end position="71"/>
    </location>
</feature>
<dbReference type="Proteomes" id="UP000601435">
    <property type="component" value="Unassembled WGS sequence"/>
</dbReference>
<gene>
    <name evidence="4" type="ORF">SNEC2469_LOCUS1105</name>
</gene>
<dbReference type="InterPro" id="IPR008197">
    <property type="entry name" value="WAP_dom"/>
</dbReference>
<dbReference type="InterPro" id="IPR036645">
    <property type="entry name" value="Elafin-like_sf"/>
</dbReference>
<keyword evidence="5" id="KW-1185">Reference proteome</keyword>
<feature type="region of interest" description="Disordered" evidence="1">
    <location>
        <begin position="229"/>
        <end position="274"/>
    </location>
</feature>
<feature type="compositionally biased region" description="Low complexity" evidence="1">
    <location>
        <begin position="234"/>
        <end position="246"/>
    </location>
</feature>
<evidence type="ECO:0000313" key="5">
    <source>
        <dbReference type="Proteomes" id="UP000601435"/>
    </source>
</evidence>
<dbReference type="GO" id="GO:0030414">
    <property type="term" value="F:peptidase inhibitor activity"/>
    <property type="evidence" value="ECO:0007669"/>
    <property type="project" value="InterPro"/>
</dbReference>
<dbReference type="CDD" id="cd00199">
    <property type="entry name" value="WAP"/>
    <property type="match status" value="1"/>
</dbReference>
<feature type="chain" id="PRO_5032355593" description="WAP domain-containing protein" evidence="2">
    <location>
        <begin position="22"/>
        <end position="817"/>
    </location>
</feature>
<keyword evidence="2" id="KW-0732">Signal</keyword>
<sequence length="817" mass="90224">MVPWPLTWGMLLLISGQDVQTSKELACPELPRNSVGICVEECETNDDCELRGQKGHWCCSNGCGHSCTMPERVGAIVAPAKSFEIIAVLLKDAAFADVLHELPRPFSKSELRSLHMLTVKYGAGNARDACQAFRKLSAHVKVSSVEWDASCTLHVLCSVSFCPRLNHISPVPLTAVDASPPRHCFAESSMPNEGRSGQTDVPFSMRPSATPFIPSRLRPCPCPPVRQAHGEQAVVQVQRDQPVSQSQPPPDARKMVQPESSRNPPSASTVGNGETTVAVFPSISRKYFRHTPSDPSLARYDLDRMSCTWRRPELKDQALQETGYFLTAFLDPEALGTLSCVSHTWAGPASSFDWAGCCQADFGAVCSQYLRYLELDSHAGTRFSWRSLYLRLRAFHRQLDAFPNCLQHRFSPEAWRNAPSVRLSQDACRLVQGGHSVLFCGDAEHVGILSMTSAAGSSHPSFRPADFLDVVPVTPHSVIGVSLALDLERWCFKEKASCTGRSPTGLEKEDHTEDLRLFVEHVAARLFVFAGIYIHAFDLLSLEKTYVVSAPSWGRHAEQLLARWDYGEAFVAYQVEGCEACIWSTSDGEDLGKITPGNQLLCCDITSFSFGGSKKLVATLETDGGIRVFTNAQSEWRLAQAVQTLSLVVEVKLERHLLVAVSHSAGTGSVHVWHLGFDTNSSDPDVVLLLQEYCQRDCSQPPDRVEARHGGRFIEVQFLTEGLSVDGIYDVEWLEPSRLRCLLALKSCIGDWRCDLRDAIGVLGNDSEGTVLRWLLLWQPLHSIQANMHSSMLSLPGPRMDGRGVWPVPPRVRVFGS</sequence>
<dbReference type="Pfam" id="PF00095">
    <property type="entry name" value="WAP"/>
    <property type="match status" value="1"/>
</dbReference>
<accession>A0A812IXL3</accession>
<name>A0A812IXL3_9DINO</name>